<dbReference type="GO" id="GO:0006457">
    <property type="term" value="P:protein folding"/>
    <property type="evidence" value="ECO:0007669"/>
    <property type="project" value="InterPro"/>
</dbReference>
<feature type="compositionally biased region" description="Polar residues" evidence="4">
    <location>
        <begin position="388"/>
        <end position="407"/>
    </location>
</feature>
<feature type="region of interest" description="Disordered" evidence="4">
    <location>
        <begin position="374"/>
        <end position="469"/>
    </location>
</feature>
<feature type="compositionally biased region" description="Basic and acidic residues" evidence="4">
    <location>
        <begin position="513"/>
        <end position="542"/>
    </location>
</feature>
<feature type="compositionally biased region" description="Polar residues" evidence="4">
    <location>
        <begin position="24"/>
        <end position="51"/>
    </location>
</feature>
<evidence type="ECO:0000259" key="5">
    <source>
        <dbReference type="PROSITE" id="PS50072"/>
    </source>
</evidence>
<dbReference type="GO" id="GO:0071013">
    <property type="term" value="C:catalytic step 2 spliceosome"/>
    <property type="evidence" value="ECO:0007669"/>
    <property type="project" value="TreeGrafter"/>
</dbReference>
<feature type="region of interest" description="Disordered" evidence="4">
    <location>
        <begin position="482"/>
        <end position="561"/>
    </location>
</feature>
<dbReference type="PANTHER" id="PTHR45625:SF6">
    <property type="entry name" value="SPLICEOSOME-ASSOCIATED PROTEIN CWC27 HOMOLOG"/>
    <property type="match status" value="1"/>
</dbReference>
<gene>
    <name evidence="6" type="ORF">Prudu_003523</name>
</gene>
<feature type="region of interest" description="Disordered" evidence="4">
    <location>
        <begin position="16"/>
        <end position="51"/>
    </location>
</feature>
<dbReference type="InterPro" id="IPR029000">
    <property type="entry name" value="Cyclophilin-like_dom_sf"/>
</dbReference>
<dbReference type="CDD" id="cd01925">
    <property type="entry name" value="cyclophilin_CeCYP16-like"/>
    <property type="match status" value="1"/>
</dbReference>
<feature type="compositionally biased region" description="Basic and acidic residues" evidence="4">
    <location>
        <begin position="335"/>
        <end position="344"/>
    </location>
</feature>
<evidence type="ECO:0000256" key="2">
    <source>
        <dbReference type="ARBA" id="ARBA00023186"/>
    </source>
</evidence>
<accession>A0A4Y1QT58</accession>
<evidence type="ECO:0000256" key="1">
    <source>
        <dbReference type="ARBA" id="ARBA00004123"/>
    </source>
</evidence>
<feature type="non-terminal residue" evidence="6">
    <location>
        <position position="1"/>
    </location>
</feature>
<protein>
    <submittedName>
        <fullName evidence="6">Cyclophilin-like peptidyl-prolyl cis-trans isomerase family protein</fullName>
    </submittedName>
</protein>
<keyword evidence="2" id="KW-0143">Chaperone</keyword>
<dbReference type="GO" id="GO:0003755">
    <property type="term" value="F:peptidyl-prolyl cis-trans isomerase activity"/>
    <property type="evidence" value="ECO:0007669"/>
    <property type="project" value="InterPro"/>
</dbReference>
<reference evidence="6" key="1">
    <citation type="journal article" date="2019" name="Science">
        <title>Mutation of a bHLH transcription factor allowed almond domestication.</title>
        <authorList>
            <person name="Sanchez-Perez R."/>
            <person name="Pavan S."/>
            <person name="Mazzeo R."/>
            <person name="Moldovan C."/>
            <person name="Aiese Cigliano R."/>
            <person name="Del Cueto J."/>
            <person name="Ricciardi F."/>
            <person name="Lotti C."/>
            <person name="Ricciardi L."/>
            <person name="Dicenta F."/>
            <person name="Lopez-Marques R.L."/>
            <person name="Lindberg Moller B."/>
        </authorList>
    </citation>
    <scope>NUCLEOTIDE SEQUENCE</scope>
</reference>
<dbReference type="InterPro" id="IPR002130">
    <property type="entry name" value="Cyclophilin-type_PPIase_dom"/>
</dbReference>
<dbReference type="InterPro" id="IPR020892">
    <property type="entry name" value="Cyclophilin-type_PPIase_CS"/>
</dbReference>
<feature type="compositionally biased region" description="Basic and acidic residues" evidence="4">
    <location>
        <begin position="551"/>
        <end position="561"/>
    </location>
</feature>
<dbReference type="AlphaFoldDB" id="A0A4Y1QT58"/>
<dbReference type="PANTHER" id="PTHR45625">
    <property type="entry name" value="PEPTIDYL-PROLYL CIS-TRANS ISOMERASE-RELATED"/>
    <property type="match status" value="1"/>
</dbReference>
<keyword evidence="3" id="KW-0539">Nucleus</keyword>
<dbReference type="InterPro" id="IPR044666">
    <property type="entry name" value="Cyclophilin_A-like"/>
</dbReference>
<dbReference type="Gene3D" id="2.40.100.10">
    <property type="entry name" value="Cyclophilin-like"/>
    <property type="match status" value="1"/>
</dbReference>
<dbReference type="PRINTS" id="PR00153">
    <property type="entry name" value="CSAPPISMRASE"/>
</dbReference>
<comment type="subcellular location">
    <subcellularLocation>
        <location evidence="1">Nucleus</location>
    </subcellularLocation>
</comment>
<dbReference type="PROSITE" id="PS00170">
    <property type="entry name" value="CSA_PPIASE_1"/>
    <property type="match status" value="1"/>
</dbReference>
<dbReference type="PROSITE" id="PS50072">
    <property type="entry name" value="CSA_PPIASE_2"/>
    <property type="match status" value="1"/>
</dbReference>
<dbReference type="EMBL" id="AP019297">
    <property type="protein sequence ID" value="BBG95072.1"/>
    <property type="molecule type" value="Genomic_DNA"/>
</dbReference>
<feature type="domain" description="PPIase cyclophilin-type" evidence="5">
    <location>
        <begin position="87"/>
        <end position="224"/>
    </location>
</feature>
<feature type="region of interest" description="Disordered" evidence="4">
    <location>
        <begin position="335"/>
        <end position="361"/>
    </location>
</feature>
<feature type="compositionally biased region" description="Basic residues" evidence="4">
    <location>
        <begin position="453"/>
        <end position="462"/>
    </location>
</feature>
<keyword evidence="6" id="KW-0413">Isomerase</keyword>
<dbReference type="Pfam" id="PF00160">
    <property type="entry name" value="Pro_isomerase"/>
    <property type="match status" value="1"/>
</dbReference>
<evidence type="ECO:0000256" key="4">
    <source>
        <dbReference type="SAM" id="MobiDB-lite"/>
    </source>
</evidence>
<name>A0A4Y1QT58_PRUDU</name>
<dbReference type="SUPFAM" id="SSF50891">
    <property type="entry name" value="Cyclophilin-like"/>
    <property type="match status" value="1"/>
</dbReference>
<sequence>VQPFLVRIEFAATSDHGPWRPKYQSRQNDVGSNRCSRNPQTLSSPITEPTGNQIAIDFPIPSGAQFSGNAVVQPPTKGKVVLQTTHGPLDVELWPKEAPKAVRNFIQLCLEGYYDNTIFHRIIKGFLVQGGDPTGTGTGGESIYGGVFADEFHSRLRFKHRGLVACANSGSPNSNGSQFFMNLDRSDWLDKKHTIFGKVTGDSIYNLVRLGDIETDKEDRPLDPPPRILSVEVLWNPFDDIVPRVRAKPSTESTSDADNKDTKKKAVKKLNLLSFGEEAEEEEKELAAVKTKIKSSHDVLDDPRLLKDEVPINDVNSDAKTRHVQLSIREALISKKDEPGKDSESNFYNTLNYSDDDDDEANFDARMRQQILRKRKDLGDLPPKSKMHNGSSSPNQRETPASRSIVESINDDQQKVEKLSLKKKGIGSEARAERMANADADLQLLGEAERGRQLQKQKKRRNQGREDEVLAKLEKFKKGIFESRTASGIESGGGKDEDASDWKAVPLKFAPESGKDRMSRKEDPNDYVVHDPLLEKGKEKFNRMQAKQKRREREWAGKSLT</sequence>
<evidence type="ECO:0000256" key="3">
    <source>
        <dbReference type="ARBA" id="ARBA00023242"/>
    </source>
</evidence>
<evidence type="ECO:0000313" key="6">
    <source>
        <dbReference type="EMBL" id="BBG95072.1"/>
    </source>
</evidence>
<proteinExistence type="predicted"/>
<dbReference type="FunFam" id="2.40.100.10:FF:000007">
    <property type="entry name" value="Peptidyl-prolyl cis-trans isomerase CWC27 homolog"/>
    <property type="match status" value="1"/>
</dbReference>
<organism evidence="6">
    <name type="scientific">Prunus dulcis</name>
    <name type="common">Almond</name>
    <name type="synonym">Amygdalus dulcis</name>
    <dbReference type="NCBI Taxonomy" id="3755"/>
    <lineage>
        <taxon>Eukaryota</taxon>
        <taxon>Viridiplantae</taxon>
        <taxon>Streptophyta</taxon>
        <taxon>Embryophyta</taxon>
        <taxon>Tracheophyta</taxon>
        <taxon>Spermatophyta</taxon>
        <taxon>Magnoliopsida</taxon>
        <taxon>eudicotyledons</taxon>
        <taxon>Gunneridae</taxon>
        <taxon>Pentapetalae</taxon>
        <taxon>rosids</taxon>
        <taxon>fabids</taxon>
        <taxon>Rosales</taxon>
        <taxon>Rosaceae</taxon>
        <taxon>Amygdaloideae</taxon>
        <taxon>Amygdaleae</taxon>
        <taxon>Prunus</taxon>
    </lineage>
</organism>